<reference evidence="1" key="2">
    <citation type="submission" date="2016-06" db="EMBL/GenBank/DDBJ databases">
        <title>The genome of a short-lived fish provides insights into sex chromosome evolution and the genetic control of aging.</title>
        <authorList>
            <person name="Reichwald K."/>
            <person name="Felder M."/>
            <person name="Petzold A."/>
            <person name="Koch P."/>
            <person name="Groth M."/>
            <person name="Platzer M."/>
        </authorList>
    </citation>
    <scope>NUCLEOTIDE SEQUENCE</scope>
    <source>
        <tissue evidence="1">Brain</tissue>
    </source>
</reference>
<feature type="non-terminal residue" evidence="1">
    <location>
        <position position="38"/>
    </location>
</feature>
<dbReference type="AlphaFoldDB" id="A0A1A8LTU0"/>
<evidence type="ECO:0000313" key="1">
    <source>
        <dbReference type="EMBL" id="SBR47963.1"/>
    </source>
</evidence>
<dbReference type="EMBL" id="HAEF01009157">
    <property type="protein sequence ID" value="SBR47963.1"/>
    <property type="molecule type" value="Transcribed_RNA"/>
</dbReference>
<accession>A0A1A8LTU0</accession>
<reference evidence="1" key="1">
    <citation type="submission" date="2016-05" db="EMBL/GenBank/DDBJ databases">
        <authorList>
            <person name="Lavstsen T."/>
            <person name="Jespersen J.S."/>
        </authorList>
    </citation>
    <scope>NUCLEOTIDE SEQUENCE</scope>
    <source>
        <tissue evidence="1">Brain</tissue>
    </source>
</reference>
<proteinExistence type="predicted"/>
<sequence>MGRTLICRGLFHARSLFCVHRMKRGPTNQLETHKMIKG</sequence>
<name>A0A1A8LTU0_9TELE</name>
<protein>
    <submittedName>
        <fullName evidence="1">Inositol 1,4,5-trisphosphate receptor interacting protein</fullName>
    </submittedName>
</protein>
<organism evidence="1">
    <name type="scientific">Nothobranchius pienaari</name>
    <dbReference type="NCBI Taxonomy" id="704102"/>
    <lineage>
        <taxon>Eukaryota</taxon>
        <taxon>Metazoa</taxon>
        <taxon>Chordata</taxon>
        <taxon>Craniata</taxon>
        <taxon>Vertebrata</taxon>
        <taxon>Euteleostomi</taxon>
        <taxon>Actinopterygii</taxon>
        <taxon>Neopterygii</taxon>
        <taxon>Teleostei</taxon>
        <taxon>Neoteleostei</taxon>
        <taxon>Acanthomorphata</taxon>
        <taxon>Ovalentaria</taxon>
        <taxon>Atherinomorphae</taxon>
        <taxon>Cyprinodontiformes</taxon>
        <taxon>Nothobranchiidae</taxon>
        <taxon>Nothobranchius</taxon>
    </lineage>
</organism>
<gene>
    <name evidence="1" type="primary">ITPRIP</name>
</gene>